<evidence type="ECO:0000313" key="8">
    <source>
        <dbReference type="EMBL" id="KAG5635251.1"/>
    </source>
</evidence>
<keyword evidence="4" id="KW-0833">Ubl conjugation pathway</keyword>
<feature type="region of interest" description="Disordered" evidence="7">
    <location>
        <begin position="1"/>
        <end position="101"/>
    </location>
</feature>
<dbReference type="InterPro" id="IPR047544">
    <property type="entry name" value="RING-HC_RBR_RNF216"/>
</dbReference>
<evidence type="ECO:0000256" key="1">
    <source>
        <dbReference type="ARBA" id="ARBA00004906"/>
    </source>
</evidence>
<keyword evidence="3" id="KW-0863">Zinc-finger</keyword>
<feature type="compositionally biased region" description="Polar residues" evidence="7">
    <location>
        <begin position="1"/>
        <end position="16"/>
    </location>
</feature>
<dbReference type="EMBL" id="JABCKI010006140">
    <property type="protein sequence ID" value="KAG5635251.1"/>
    <property type="molecule type" value="Genomic_DNA"/>
</dbReference>
<name>A0A9P7K4W4_9AGAR</name>
<organism evidence="8 9">
    <name type="scientific">Sphagnurus paluster</name>
    <dbReference type="NCBI Taxonomy" id="117069"/>
    <lineage>
        <taxon>Eukaryota</taxon>
        <taxon>Fungi</taxon>
        <taxon>Dikarya</taxon>
        <taxon>Basidiomycota</taxon>
        <taxon>Agaricomycotina</taxon>
        <taxon>Agaricomycetes</taxon>
        <taxon>Agaricomycetidae</taxon>
        <taxon>Agaricales</taxon>
        <taxon>Tricholomatineae</taxon>
        <taxon>Lyophyllaceae</taxon>
        <taxon>Sphagnurus</taxon>
    </lineage>
</organism>
<sequence length="726" mass="81703">MASLRSQEAIEISSSPEPDPKPKQTRIRCTKPSANIPVFELTDSDNDRDTSMRFRSPGSLKPTAGPSSRPKVGGSRSMENIQTQHRKVKATSSKDPLFLSSDEENNPIIDHSMPGKAHEEFQLPIHVDMPEMLRDETRLVEPDPELVPDDDPESTAVARILEIIPDVEPDHLLALVTNYFIEHPNQGLEVVVEQILHALFEDPKYPKVDRKGKGKRKQTVAEAEEVQALDIPAKKPKIDYADKSRPFKGGVHYIDLALECLQTAFPYIPKAYLRTTLAKHKCLYAPTHLFLLDQEKNHQRQRDANERVNLPYNKRVTPFRPKGKGTALSDDELEAERKWLSDKLQGNDAGEANVDTSDDTDDGECEDGIECGCCFSKFRFVSTPMEYFITILTYAVQEKLVQCPETHLFCSPCMKSYAETLLGSHNPNIKCMDQSGCTALISTSELQRFLPPKLMELYERVKQRKELDSAGLEGLEECPFCDWAVVIENPDEKLLRFELHASSNFIPFSKTIKNPAGQPAPSNSAGKCLLWDQVEQRHAAEVKAAAERALEEYKRANPDVDEKDIKVDIPAAPAPPENPYAVQQRNAEAALQAAIAAHARLQAEERVHAAQMYEMDIQVQELTRNLVRQPHMRHVYAPRIQEISTARGHHQVRGYQMRIEVQQAQQRVDQARALAVAYQRQAQLPAAPPALAWNVNVNVNMYGPPPIAALPARAPPRRARAARHRR</sequence>
<dbReference type="PANTHER" id="PTHR22770:SF47">
    <property type="entry name" value="E3 UBIQUITIN-PROTEIN LIGASE RNF216"/>
    <property type="match status" value="1"/>
</dbReference>
<dbReference type="PANTHER" id="PTHR22770">
    <property type="entry name" value="UBIQUITIN CONJUGATING ENZYME 7 INTERACTING PROTEIN-RELATED"/>
    <property type="match status" value="1"/>
</dbReference>
<proteinExistence type="predicted"/>
<reference evidence="8" key="1">
    <citation type="submission" date="2021-02" db="EMBL/GenBank/DDBJ databases">
        <authorList>
            <person name="Nieuwenhuis M."/>
            <person name="Van De Peppel L.J.J."/>
        </authorList>
    </citation>
    <scope>NUCLEOTIDE SEQUENCE</scope>
    <source>
        <strain evidence="8">D49</strain>
    </source>
</reference>
<keyword evidence="5" id="KW-0862">Zinc</keyword>
<keyword evidence="6" id="KW-0175">Coiled coil</keyword>
<protein>
    <recommendedName>
        <fullName evidence="10">RING-type domain-containing protein</fullName>
    </recommendedName>
</protein>
<evidence type="ECO:0000313" key="9">
    <source>
        <dbReference type="Proteomes" id="UP000717328"/>
    </source>
</evidence>
<evidence type="ECO:0000256" key="2">
    <source>
        <dbReference type="ARBA" id="ARBA00022723"/>
    </source>
</evidence>
<comment type="pathway">
    <text evidence="1">Protein modification; protein ubiquitination.</text>
</comment>
<evidence type="ECO:0000256" key="6">
    <source>
        <dbReference type="SAM" id="Coils"/>
    </source>
</evidence>
<keyword evidence="2" id="KW-0479">Metal-binding</keyword>
<evidence type="ECO:0000256" key="3">
    <source>
        <dbReference type="ARBA" id="ARBA00022771"/>
    </source>
</evidence>
<dbReference type="InterPro" id="IPR051628">
    <property type="entry name" value="LUBAC_E3_Ligases"/>
</dbReference>
<dbReference type="InterPro" id="IPR013083">
    <property type="entry name" value="Znf_RING/FYVE/PHD"/>
</dbReference>
<dbReference type="CDD" id="cd16630">
    <property type="entry name" value="RING-HC_RBR_RNF216"/>
    <property type="match status" value="1"/>
</dbReference>
<evidence type="ECO:0000256" key="7">
    <source>
        <dbReference type="SAM" id="MobiDB-lite"/>
    </source>
</evidence>
<evidence type="ECO:0008006" key="10">
    <source>
        <dbReference type="Google" id="ProtNLM"/>
    </source>
</evidence>
<comment type="caution">
    <text evidence="8">The sequence shown here is derived from an EMBL/GenBank/DDBJ whole genome shotgun (WGS) entry which is preliminary data.</text>
</comment>
<dbReference type="OrthoDB" id="10009520at2759"/>
<dbReference type="GO" id="GO:0008270">
    <property type="term" value="F:zinc ion binding"/>
    <property type="evidence" value="ECO:0007669"/>
    <property type="project" value="UniProtKB-KW"/>
</dbReference>
<reference evidence="8" key="2">
    <citation type="submission" date="2021-10" db="EMBL/GenBank/DDBJ databases">
        <title>Phylogenomics reveals ancestral predisposition of the termite-cultivated fungus Termitomyces towards a domesticated lifestyle.</title>
        <authorList>
            <person name="Auxier B."/>
            <person name="Grum-Grzhimaylo A."/>
            <person name="Cardenas M.E."/>
            <person name="Lodge J.D."/>
            <person name="Laessoe T."/>
            <person name="Pedersen O."/>
            <person name="Smith M.E."/>
            <person name="Kuyper T.W."/>
            <person name="Franco-Molano E.A."/>
            <person name="Baroni T.J."/>
            <person name="Aanen D.K."/>
        </authorList>
    </citation>
    <scope>NUCLEOTIDE SEQUENCE</scope>
    <source>
        <strain evidence="8">D49</strain>
    </source>
</reference>
<gene>
    <name evidence="8" type="ORF">H0H81_011937</name>
</gene>
<evidence type="ECO:0000256" key="5">
    <source>
        <dbReference type="ARBA" id="ARBA00022833"/>
    </source>
</evidence>
<feature type="coiled-coil region" evidence="6">
    <location>
        <begin position="543"/>
        <end position="604"/>
    </location>
</feature>
<dbReference type="Proteomes" id="UP000717328">
    <property type="component" value="Unassembled WGS sequence"/>
</dbReference>
<accession>A0A9P7K4W4</accession>
<evidence type="ECO:0000256" key="4">
    <source>
        <dbReference type="ARBA" id="ARBA00022786"/>
    </source>
</evidence>
<dbReference type="AlphaFoldDB" id="A0A9P7K4W4"/>
<dbReference type="Gene3D" id="3.30.40.10">
    <property type="entry name" value="Zinc/RING finger domain, C3HC4 (zinc finger)"/>
    <property type="match status" value="1"/>
</dbReference>
<keyword evidence="9" id="KW-1185">Reference proteome</keyword>